<dbReference type="EMBL" id="CAJOBI010003384">
    <property type="protein sequence ID" value="CAF3966679.1"/>
    <property type="molecule type" value="Genomic_DNA"/>
</dbReference>
<feature type="transmembrane region" description="Helical" evidence="2">
    <location>
        <begin position="205"/>
        <end position="224"/>
    </location>
</feature>
<feature type="transmembrane region" description="Helical" evidence="2">
    <location>
        <begin position="275"/>
        <end position="292"/>
    </location>
</feature>
<evidence type="ECO:0000313" key="3">
    <source>
        <dbReference type="EMBL" id="CAF3966679.1"/>
    </source>
</evidence>
<evidence type="ECO:0000313" key="4">
    <source>
        <dbReference type="EMBL" id="CAF3991905.1"/>
    </source>
</evidence>
<keyword evidence="1" id="KW-0175">Coiled coil</keyword>
<dbReference type="Proteomes" id="UP000681720">
    <property type="component" value="Unassembled WGS sequence"/>
</dbReference>
<dbReference type="AlphaFoldDB" id="A0A820BKU4"/>
<accession>A0A820BKU4</accession>
<keyword evidence="2" id="KW-1133">Transmembrane helix</keyword>
<sequence length="328" mass="37547">MYYVPVTQSYASLPVTYVPLYSTTIDRTASALSEVKKELADLRGELSDLRLEKETCPICSSTSSITRTIHCDETCRLCSPTTQVIECDGTCSICYPRVPSRERIVTYSRSPSPVHYCSLCDDYVIDQAYPPPSPRPHKRTVKKVKQQDKLSEYLSRQLDLHRLQHRYIPEQRPVWIPTAYKHDYPHRRWVTQTKMACAEYQLKNSYILVGILLVFEGLAFLIAPHSTAKLLFLSALDTKQAEQFARVAGLAIVVIGYYYCVAGYFTLIGYFRASIIGRLFILPIISAMVYYYSIEVPFLIFGIQDFLSAMWSYSCLKAYDAEHNKLQS</sequence>
<evidence type="ECO:0000256" key="2">
    <source>
        <dbReference type="SAM" id="Phobius"/>
    </source>
</evidence>
<evidence type="ECO:0000313" key="5">
    <source>
        <dbReference type="EMBL" id="CAF4207939.1"/>
    </source>
</evidence>
<evidence type="ECO:0000256" key="1">
    <source>
        <dbReference type="SAM" id="Coils"/>
    </source>
</evidence>
<organism evidence="5 6">
    <name type="scientific">Rotaria magnacalcarata</name>
    <dbReference type="NCBI Taxonomy" id="392030"/>
    <lineage>
        <taxon>Eukaryota</taxon>
        <taxon>Metazoa</taxon>
        <taxon>Spiralia</taxon>
        <taxon>Gnathifera</taxon>
        <taxon>Rotifera</taxon>
        <taxon>Eurotatoria</taxon>
        <taxon>Bdelloidea</taxon>
        <taxon>Philodinida</taxon>
        <taxon>Philodinidae</taxon>
        <taxon>Rotaria</taxon>
    </lineage>
</organism>
<comment type="caution">
    <text evidence="5">The sequence shown here is derived from an EMBL/GenBank/DDBJ whole genome shotgun (WGS) entry which is preliminary data.</text>
</comment>
<protein>
    <submittedName>
        <fullName evidence="5">Uncharacterized protein</fullName>
    </submittedName>
</protein>
<dbReference type="EMBL" id="CAJOBF010006501">
    <property type="protein sequence ID" value="CAF4207939.1"/>
    <property type="molecule type" value="Genomic_DNA"/>
</dbReference>
<reference evidence="5" key="1">
    <citation type="submission" date="2021-02" db="EMBL/GenBank/DDBJ databases">
        <authorList>
            <person name="Nowell W R."/>
        </authorList>
    </citation>
    <scope>NUCLEOTIDE SEQUENCE</scope>
</reference>
<proteinExistence type="predicted"/>
<name>A0A820BKU4_9BILA</name>
<dbReference type="Proteomes" id="UP000676336">
    <property type="component" value="Unassembled WGS sequence"/>
</dbReference>
<gene>
    <name evidence="4" type="ORF">GIL414_LOCUS11257</name>
    <name evidence="3" type="ORF">SMN809_LOCUS10096</name>
    <name evidence="5" type="ORF">UXM345_LOCUS28384</name>
</gene>
<dbReference type="Proteomes" id="UP000663842">
    <property type="component" value="Unassembled WGS sequence"/>
</dbReference>
<dbReference type="EMBL" id="CAJOBJ010004185">
    <property type="protein sequence ID" value="CAF3991905.1"/>
    <property type="molecule type" value="Genomic_DNA"/>
</dbReference>
<keyword evidence="2" id="KW-0472">Membrane</keyword>
<evidence type="ECO:0000313" key="6">
    <source>
        <dbReference type="Proteomes" id="UP000663842"/>
    </source>
</evidence>
<keyword evidence="2" id="KW-0812">Transmembrane</keyword>
<feature type="transmembrane region" description="Helical" evidence="2">
    <location>
        <begin position="244"/>
        <end position="268"/>
    </location>
</feature>
<feature type="coiled-coil region" evidence="1">
    <location>
        <begin position="25"/>
        <end position="52"/>
    </location>
</feature>